<proteinExistence type="inferred from homology"/>
<dbReference type="InterPro" id="IPR047817">
    <property type="entry name" value="ABC2_TM_bact-type"/>
</dbReference>
<dbReference type="GO" id="GO:0046677">
    <property type="term" value="P:response to antibiotic"/>
    <property type="evidence" value="ECO:0007669"/>
    <property type="project" value="UniProtKB-KW"/>
</dbReference>
<dbReference type="PANTHER" id="PTHR43229:SF2">
    <property type="entry name" value="NODULATION PROTEIN J"/>
    <property type="match status" value="1"/>
</dbReference>
<keyword evidence="5" id="KW-0046">Antibiotic resistance</keyword>
<keyword evidence="6" id="KW-0813">Transport</keyword>
<feature type="transmembrane region" description="Helical" evidence="6">
    <location>
        <begin position="177"/>
        <end position="196"/>
    </location>
</feature>
<evidence type="ECO:0000313" key="9">
    <source>
        <dbReference type="Proteomes" id="UP000431901"/>
    </source>
</evidence>
<organism evidence="8 9">
    <name type="scientific">Actinomadura rayongensis</name>
    <dbReference type="NCBI Taxonomy" id="1429076"/>
    <lineage>
        <taxon>Bacteria</taxon>
        <taxon>Bacillati</taxon>
        <taxon>Actinomycetota</taxon>
        <taxon>Actinomycetes</taxon>
        <taxon>Streptosporangiales</taxon>
        <taxon>Thermomonosporaceae</taxon>
        <taxon>Actinomadura</taxon>
    </lineage>
</organism>
<evidence type="ECO:0000256" key="3">
    <source>
        <dbReference type="ARBA" id="ARBA00022989"/>
    </source>
</evidence>
<keyword evidence="4 6" id="KW-0472">Membrane</keyword>
<comment type="similarity">
    <text evidence="6">Belongs to the ABC-2 integral membrane protein family.</text>
</comment>
<dbReference type="InterPro" id="IPR051784">
    <property type="entry name" value="Nod_factor_ABC_transporter"/>
</dbReference>
<feature type="transmembrane region" description="Helical" evidence="6">
    <location>
        <begin position="110"/>
        <end position="135"/>
    </location>
</feature>
<gene>
    <name evidence="8" type="ORF">GQ466_24930</name>
</gene>
<dbReference type="AlphaFoldDB" id="A0A6I4WJZ0"/>
<evidence type="ECO:0000313" key="8">
    <source>
        <dbReference type="EMBL" id="MXQ67264.1"/>
    </source>
</evidence>
<dbReference type="Pfam" id="PF01061">
    <property type="entry name" value="ABC2_membrane"/>
    <property type="match status" value="1"/>
</dbReference>
<dbReference type="PANTHER" id="PTHR43229">
    <property type="entry name" value="NODULATION PROTEIN J"/>
    <property type="match status" value="1"/>
</dbReference>
<feature type="transmembrane region" description="Helical" evidence="6">
    <location>
        <begin position="147"/>
        <end position="170"/>
    </location>
</feature>
<evidence type="ECO:0000256" key="1">
    <source>
        <dbReference type="ARBA" id="ARBA00004141"/>
    </source>
</evidence>
<dbReference type="OrthoDB" id="8988363at2"/>
<evidence type="ECO:0000256" key="6">
    <source>
        <dbReference type="RuleBase" id="RU361157"/>
    </source>
</evidence>
<dbReference type="PROSITE" id="PS51012">
    <property type="entry name" value="ABC_TM2"/>
    <property type="match status" value="1"/>
</dbReference>
<keyword evidence="9" id="KW-1185">Reference proteome</keyword>
<evidence type="ECO:0000256" key="2">
    <source>
        <dbReference type="ARBA" id="ARBA00022692"/>
    </source>
</evidence>
<name>A0A6I4WJZ0_9ACTN</name>
<feature type="domain" description="ABC transmembrane type-2" evidence="7">
    <location>
        <begin position="32"/>
        <end position="268"/>
    </location>
</feature>
<dbReference type="EMBL" id="WUTW01000006">
    <property type="protein sequence ID" value="MXQ67264.1"/>
    <property type="molecule type" value="Genomic_DNA"/>
</dbReference>
<dbReference type="InterPro" id="IPR013525">
    <property type="entry name" value="ABC2_TM"/>
</dbReference>
<feature type="transmembrane region" description="Helical" evidence="6">
    <location>
        <begin position="34"/>
        <end position="56"/>
    </location>
</feature>
<sequence length="270" mass="28159">MSAVAGRRLRWALSDGLVLAGRELAHLRHQPGELVAALVFPAVMVVLFGYVFGSAIEVPGGGDYREYLMPGLFSMVTLSSLMAVTQKVAADAEKGVMDRFRAMPTARSALAFGHTGADLAGGLLALAIMMGAGAAAGWAPHRGAARAAGAVALIVLLRYALSWLGCWLGLAAPSEEVADRLGPLVLPVSMLSNAFVPTDGMPAWLRVAAEWSPVSALTAASRTLFGNAGVPAGPAPWPLAHPVLAVCLWSAVLLAVFVPLTARAYRRRGR</sequence>
<dbReference type="Proteomes" id="UP000431901">
    <property type="component" value="Unassembled WGS sequence"/>
</dbReference>
<comment type="subcellular location">
    <subcellularLocation>
        <location evidence="6">Cell membrane</location>
        <topology evidence="6">Multi-pass membrane protein</topology>
    </subcellularLocation>
    <subcellularLocation>
        <location evidence="1">Membrane</location>
        <topology evidence="1">Multi-pass membrane protein</topology>
    </subcellularLocation>
</comment>
<reference evidence="8 9" key="1">
    <citation type="submission" date="2019-12" db="EMBL/GenBank/DDBJ databases">
        <title>Nocardia macrotermitis sp. nov. and Nocardia aurantia sp. nov., isolated from the gut of the fungus growing-termite Macrotermes natalensis.</title>
        <authorList>
            <person name="Christine B."/>
            <person name="Rene B."/>
        </authorList>
    </citation>
    <scope>NUCLEOTIDE SEQUENCE [LARGE SCALE GENOMIC DNA]</scope>
    <source>
        <strain evidence="8 9">DSM 102126</strain>
    </source>
</reference>
<keyword evidence="2 6" id="KW-0812">Transmembrane</keyword>
<evidence type="ECO:0000256" key="5">
    <source>
        <dbReference type="ARBA" id="ARBA00023251"/>
    </source>
</evidence>
<keyword evidence="3 6" id="KW-1133">Transmembrane helix</keyword>
<feature type="transmembrane region" description="Helical" evidence="6">
    <location>
        <begin position="239"/>
        <end position="260"/>
    </location>
</feature>
<dbReference type="PIRSF" id="PIRSF006648">
    <property type="entry name" value="DrrB"/>
    <property type="match status" value="1"/>
</dbReference>
<evidence type="ECO:0000256" key="4">
    <source>
        <dbReference type="ARBA" id="ARBA00023136"/>
    </source>
</evidence>
<accession>A0A6I4WJZ0</accession>
<protein>
    <recommendedName>
        <fullName evidence="6">Transport permease protein</fullName>
    </recommendedName>
</protein>
<evidence type="ECO:0000259" key="7">
    <source>
        <dbReference type="PROSITE" id="PS51012"/>
    </source>
</evidence>
<keyword evidence="6" id="KW-1003">Cell membrane</keyword>
<dbReference type="InterPro" id="IPR000412">
    <property type="entry name" value="ABC_2_transport"/>
</dbReference>
<comment type="caution">
    <text evidence="8">The sequence shown here is derived from an EMBL/GenBank/DDBJ whole genome shotgun (WGS) entry which is preliminary data.</text>
</comment>
<feature type="transmembrane region" description="Helical" evidence="6">
    <location>
        <begin position="68"/>
        <end position="89"/>
    </location>
</feature>
<dbReference type="RefSeq" id="WP_161105446.1">
    <property type="nucleotide sequence ID" value="NZ_JBHLYI010000016.1"/>
</dbReference>
<dbReference type="GO" id="GO:0043190">
    <property type="term" value="C:ATP-binding cassette (ABC) transporter complex"/>
    <property type="evidence" value="ECO:0007669"/>
    <property type="project" value="InterPro"/>
</dbReference>
<dbReference type="GO" id="GO:0140359">
    <property type="term" value="F:ABC-type transporter activity"/>
    <property type="evidence" value="ECO:0007669"/>
    <property type="project" value="InterPro"/>
</dbReference>